<dbReference type="InterPro" id="IPR029045">
    <property type="entry name" value="ClpP/crotonase-like_dom_sf"/>
</dbReference>
<reference evidence="2" key="1">
    <citation type="journal article" date="2014" name="Int. J. Syst. Evol. Microbiol.">
        <title>Complete genome sequence of Corynebacterium casei LMG S-19264T (=DSM 44701T), isolated from a smear-ripened cheese.</title>
        <authorList>
            <consortium name="US DOE Joint Genome Institute (JGI-PGF)"/>
            <person name="Walter F."/>
            <person name="Albersmeier A."/>
            <person name="Kalinowski J."/>
            <person name="Ruckert C."/>
        </authorList>
    </citation>
    <scope>NUCLEOTIDE SEQUENCE</scope>
    <source>
        <strain evidence="2">CGMCC 1.12921</strain>
    </source>
</reference>
<sequence>MSNRIISDTSDKGVVTLRLNRPESHNAIDNETIDELSALIAHLHTSSSVRAIVIRGTPDAFCSGVDIAWMQHMAEAGTADDARRVAHLLLALRNLNKPTIAAMEGPCLGGGIAIAACCDITIAAEDAWFALPAVHLGTVPAVIAPFVMEAIGQANARRYFLTGEQFSASEARRIGLVQAVCMQAQIDDTVGIFVDHLLKGGPRTLAICKEMLHAYADKPIGPSLINDMADRVVRNRKSAEAQEGLEAFLEKRQPSWLKH</sequence>
<dbReference type="Gene3D" id="3.90.226.10">
    <property type="entry name" value="2-enoyl-CoA Hydratase, Chain A, domain 1"/>
    <property type="match status" value="1"/>
</dbReference>
<dbReference type="Proteomes" id="UP000613582">
    <property type="component" value="Unassembled WGS sequence"/>
</dbReference>
<protein>
    <submittedName>
        <fullName evidence="2">Gamma-carboxygeranoyl-CoA hydratase</fullName>
    </submittedName>
</protein>
<dbReference type="InterPro" id="IPR001753">
    <property type="entry name" value="Enoyl-CoA_hydra/iso"/>
</dbReference>
<dbReference type="Gene3D" id="1.10.12.10">
    <property type="entry name" value="Lyase 2-enoyl-coa Hydratase, Chain A, domain 2"/>
    <property type="match status" value="1"/>
</dbReference>
<comment type="similarity">
    <text evidence="1">Belongs to the enoyl-CoA hydratase/isomerase family.</text>
</comment>
<dbReference type="PANTHER" id="PTHR42964:SF1">
    <property type="entry name" value="POLYKETIDE BIOSYNTHESIS ENOYL-COA HYDRATASE PKSH-RELATED"/>
    <property type="match status" value="1"/>
</dbReference>
<comment type="caution">
    <text evidence="2">The sequence shown here is derived from an EMBL/GenBank/DDBJ whole genome shotgun (WGS) entry which is preliminary data.</text>
</comment>
<dbReference type="InterPro" id="IPR014748">
    <property type="entry name" value="Enoyl-CoA_hydra_C"/>
</dbReference>
<organism evidence="2 3">
    <name type="scientific">Aquisalinus flavus</name>
    <dbReference type="NCBI Taxonomy" id="1526572"/>
    <lineage>
        <taxon>Bacteria</taxon>
        <taxon>Pseudomonadati</taxon>
        <taxon>Pseudomonadota</taxon>
        <taxon>Alphaproteobacteria</taxon>
        <taxon>Parvularculales</taxon>
        <taxon>Parvularculaceae</taxon>
        <taxon>Aquisalinus</taxon>
    </lineage>
</organism>
<dbReference type="GO" id="GO:0008300">
    <property type="term" value="P:isoprenoid catabolic process"/>
    <property type="evidence" value="ECO:0007669"/>
    <property type="project" value="TreeGrafter"/>
</dbReference>
<accession>A0A8J2V756</accession>
<keyword evidence="3" id="KW-1185">Reference proteome</keyword>
<proteinExistence type="inferred from homology"/>
<dbReference type="InterPro" id="IPR051683">
    <property type="entry name" value="Enoyl-CoA_Hydratase/Isomerase"/>
</dbReference>
<dbReference type="AlphaFoldDB" id="A0A8J2V756"/>
<dbReference type="SUPFAM" id="SSF52096">
    <property type="entry name" value="ClpP/crotonase"/>
    <property type="match status" value="1"/>
</dbReference>
<name>A0A8J2V756_9PROT</name>
<reference evidence="2" key="2">
    <citation type="submission" date="2020-09" db="EMBL/GenBank/DDBJ databases">
        <authorList>
            <person name="Sun Q."/>
            <person name="Zhou Y."/>
        </authorList>
    </citation>
    <scope>NUCLEOTIDE SEQUENCE</scope>
    <source>
        <strain evidence="2">CGMCC 1.12921</strain>
    </source>
</reference>
<evidence type="ECO:0000313" key="3">
    <source>
        <dbReference type="Proteomes" id="UP000613582"/>
    </source>
</evidence>
<dbReference type="GO" id="GO:0003824">
    <property type="term" value="F:catalytic activity"/>
    <property type="evidence" value="ECO:0007669"/>
    <property type="project" value="UniProtKB-ARBA"/>
</dbReference>
<dbReference type="RefSeq" id="WP_188160013.1">
    <property type="nucleotide sequence ID" value="NZ_BMGH01000001.1"/>
</dbReference>
<dbReference type="EMBL" id="BMGH01000001">
    <property type="protein sequence ID" value="GGD01557.1"/>
    <property type="molecule type" value="Genomic_DNA"/>
</dbReference>
<dbReference type="PANTHER" id="PTHR42964">
    <property type="entry name" value="ENOYL-COA HYDRATASE"/>
    <property type="match status" value="1"/>
</dbReference>
<dbReference type="CDD" id="cd06558">
    <property type="entry name" value="crotonase-like"/>
    <property type="match status" value="1"/>
</dbReference>
<evidence type="ECO:0000313" key="2">
    <source>
        <dbReference type="EMBL" id="GGD01557.1"/>
    </source>
</evidence>
<dbReference type="Pfam" id="PF00378">
    <property type="entry name" value="ECH_1"/>
    <property type="match status" value="1"/>
</dbReference>
<gene>
    <name evidence="2" type="primary">liuC</name>
    <name evidence="2" type="ORF">GCM10011342_08240</name>
</gene>
<evidence type="ECO:0000256" key="1">
    <source>
        <dbReference type="ARBA" id="ARBA00005254"/>
    </source>
</evidence>